<organism evidence="1 2">
    <name type="scientific">Nicotiana tabacum</name>
    <name type="common">Common tobacco</name>
    <dbReference type="NCBI Taxonomy" id="4097"/>
    <lineage>
        <taxon>Eukaryota</taxon>
        <taxon>Viridiplantae</taxon>
        <taxon>Streptophyta</taxon>
        <taxon>Embryophyta</taxon>
        <taxon>Tracheophyta</taxon>
        <taxon>Spermatophyta</taxon>
        <taxon>Magnoliopsida</taxon>
        <taxon>eudicotyledons</taxon>
        <taxon>Gunneridae</taxon>
        <taxon>Pentapetalae</taxon>
        <taxon>asterids</taxon>
        <taxon>lamiids</taxon>
        <taxon>Solanales</taxon>
        <taxon>Solanaceae</taxon>
        <taxon>Nicotianoideae</taxon>
        <taxon>Nicotianeae</taxon>
        <taxon>Nicotiana</taxon>
    </lineage>
</organism>
<evidence type="ECO:0000313" key="2">
    <source>
        <dbReference type="RefSeq" id="XP_075097931.1"/>
    </source>
</evidence>
<sequence length="126" mass="14107">MGHVKGDNEGASYDFCIKDGIGDLIYAQVDAVEDATNNIAEAHAILEALRYITKIHFAPCIIETDSLLMKNVLDEIWEPPWSIANQVDEIKSLLSRGVFHLDHVLREGNKLADHLANVTLDQQHMQ</sequence>
<dbReference type="RefSeq" id="XP_075097931.1">
    <property type="nucleotide sequence ID" value="XM_075241830.1"/>
</dbReference>
<reference evidence="1" key="1">
    <citation type="journal article" date="2014" name="Nat. Commun.">
        <title>The tobacco genome sequence and its comparison with those of tomato and potato.</title>
        <authorList>
            <person name="Sierro N."/>
            <person name="Battey J.N."/>
            <person name="Ouadi S."/>
            <person name="Bakaher N."/>
            <person name="Bovet L."/>
            <person name="Willig A."/>
            <person name="Goepfert S."/>
            <person name="Peitsch M.C."/>
            <person name="Ivanov N.V."/>
        </authorList>
    </citation>
    <scope>NUCLEOTIDE SEQUENCE [LARGE SCALE GENOMIC DNA]</scope>
</reference>
<evidence type="ECO:0000313" key="1">
    <source>
        <dbReference type="Proteomes" id="UP000790787"/>
    </source>
</evidence>
<gene>
    <name evidence="2" type="primary">LOC142175248</name>
</gene>
<proteinExistence type="predicted"/>
<accession>A0AC58TL55</accession>
<keyword evidence="1" id="KW-1185">Reference proteome</keyword>
<dbReference type="Proteomes" id="UP000790787">
    <property type="component" value="Chromosome 21"/>
</dbReference>
<name>A0AC58TL55_TOBAC</name>
<protein>
    <submittedName>
        <fullName evidence="2">Uncharacterized protein LOC142175248</fullName>
    </submittedName>
</protein>
<reference evidence="2" key="2">
    <citation type="submission" date="2025-08" db="UniProtKB">
        <authorList>
            <consortium name="RefSeq"/>
        </authorList>
    </citation>
    <scope>IDENTIFICATION</scope>
    <source>
        <tissue evidence="2">Leaf</tissue>
    </source>
</reference>